<sequence>MVFAYRLCQPYRAKTKGKVERLNGYLKNSVITPLAASLNQAELDLDVTVANVHIGPIAQGTFAKRTSAFNCC</sequence>
<evidence type="ECO:0000313" key="1">
    <source>
        <dbReference type="EMBL" id="ODS22356.1"/>
    </source>
</evidence>
<dbReference type="Proteomes" id="UP000242502">
    <property type="component" value="Unassembled WGS sequence"/>
</dbReference>
<reference evidence="1 2" key="1">
    <citation type="journal article" date="2016" name="Appl. Environ. Microbiol.">
        <title>Lack of Overt Genome Reduction in the Bryostatin-Producing Bryozoan Symbiont "Candidatus Endobugula sertula".</title>
        <authorList>
            <person name="Miller I.J."/>
            <person name="Vanee N."/>
            <person name="Fong S.S."/>
            <person name="Lim-Fong G.E."/>
            <person name="Kwan J.C."/>
        </authorList>
    </citation>
    <scope>NUCLEOTIDE SEQUENCE [LARGE SCALE GENOMIC DNA]</scope>
    <source>
        <strain evidence="1">AB1-4</strain>
    </source>
</reference>
<proteinExistence type="predicted"/>
<evidence type="ECO:0000313" key="2">
    <source>
        <dbReference type="Proteomes" id="UP000242502"/>
    </source>
</evidence>
<protein>
    <submittedName>
        <fullName evidence="1">Uncharacterized protein</fullName>
    </submittedName>
</protein>
<accession>A0A1D2QLA6</accession>
<gene>
    <name evidence="1" type="ORF">AB835_14635</name>
</gene>
<dbReference type="EMBL" id="MDLC01000095">
    <property type="protein sequence ID" value="ODS22356.1"/>
    <property type="molecule type" value="Genomic_DNA"/>
</dbReference>
<dbReference type="AlphaFoldDB" id="A0A1D2QLA6"/>
<comment type="caution">
    <text evidence="1">The sequence shown here is derived from an EMBL/GenBank/DDBJ whole genome shotgun (WGS) entry which is preliminary data.</text>
</comment>
<organism evidence="1 2">
    <name type="scientific">Candidatus Endobugula sertula</name>
    <name type="common">Bugula neritina bacterial symbiont</name>
    <dbReference type="NCBI Taxonomy" id="62101"/>
    <lineage>
        <taxon>Bacteria</taxon>
        <taxon>Pseudomonadati</taxon>
        <taxon>Pseudomonadota</taxon>
        <taxon>Gammaproteobacteria</taxon>
        <taxon>Cellvibrionales</taxon>
        <taxon>Cellvibrionaceae</taxon>
        <taxon>Candidatus Endobugula</taxon>
    </lineage>
</organism>
<name>A0A1D2QLA6_9GAMM</name>